<feature type="domain" description="Methyl-accepting transducer" evidence="5">
    <location>
        <begin position="476"/>
        <end position="580"/>
    </location>
</feature>
<gene>
    <name evidence="8" type="ORF">HBA18_16695</name>
</gene>
<dbReference type="CDD" id="cd00130">
    <property type="entry name" value="PAS"/>
    <property type="match status" value="3"/>
</dbReference>
<dbReference type="InterPro" id="IPR004090">
    <property type="entry name" value="Chemotax_Me-accpt_rcpt"/>
</dbReference>
<evidence type="ECO:0000256" key="1">
    <source>
        <dbReference type="ARBA" id="ARBA00004370"/>
    </source>
</evidence>
<dbReference type="Gene3D" id="3.30.450.20">
    <property type="entry name" value="PAS domain"/>
    <property type="match status" value="3"/>
</dbReference>
<dbReference type="Gene3D" id="1.10.287.950">
    <property type="entry name" value="Methyl-accepting chemotaxis protein"/>
    <property type="match status" value="1"/>
</dbReference>
<dbReference type="SUPFAM" id="SSF58104">
    <property type="entry name" value="Methyl-accepting chemotaxis protein (MCP) signaling domain"/>
    <property type="match status" value="1"/>
</dbReference>
<dbReference type="SUPFAM" id="SSF55785">
    <property type="entry name" value="PYP-like sensor domain (PAS domain)"/>
    <property type="match status" value="3"/>
</dbReference>
<dbReference type="InterPro" id="IPR001610">
    <property type="entry name" value="PAC"/>
</dbReference>
<dbReference type="PRINTS" id="PR00260">
    <property type="entry name" value="CHEMTRNSDUCR"/>
</dbReference>
<dbReference type="SMART" id="SM00091">
    <property type="entry name" value="PAS"/>
    <property type="match status" value="3"/>
</dbReference>
<feature type="domain" description="PAC" evidence="7">
    <location>
        <begin position="202"/>
        <end position="252"/>
    </location>
</feature>
<dbReference type="Proteomes" id="UP000501408">
    <property type="component" value="Plasmid pM138.2"/>
</dbReference>
<dbReference type="Pfam" id="PF00015">
    <property type="entry name" value="MCPsignal"/>
    <property type="match status" value="1"/>
</dbReference>
<dbReference type="PROSITE" id="PS50111">
    <property type="entry name" value="CHEMOTAXIS_TRANSDUC_2"/>
    <property type="match status" value="1"/>
</dbReference>
<dbReference type="SMART" id="SM00283">
    <property type="entry name" value="MA"/>
    <property type="match status" value="1"/>
</dbReference>
<feature type="domain" description="PAC" evidence="7">
    <location>
        <begin position="81"/>
        <end position="131"/>
    </location>
</feature>
<dbReference type="NCBIfam" id="TIGR00229">
    <property type="entry name" value="sensory_box"/>
    <property type="match status" value="3"/>
</dbReference>
<evidence type="ECO:0000256" key="3">
    <source>
        <dbReference type="ARBA" id="ARBA00029447"/>
    </source>
</evidence>
<feature type="domain" description="PAC" evidence="7">
    <location>
        <begin position="321"/>
        <end position="375"/>
    </location>
</feature>
<evidence type="ECO:0000313" key="8">
    <source>
        <dbReference type="EMBL" id="QIR08062.1"/>
    </source>
</evidence>
<protein>
    <submittedName>
        <fullName evidence="8">PAS domain S-box protein</fullName>
    </submittedName>
</protein>
<name>A0ABX6K981_SALCS</name>
<dbReference type="EMBL" id="CP050269">
    <property type="protein sequence ID" value="QIR08062.1"/>
    <property type="molecule type" value="Genomic_DNA"/>
</dbReference>
<reference evidence="8 9" key="1">
    <citation type="submission" date="2020-03" db="EMBL/GenBank/DDBJ databases">
        <title>Genome mining reveals the biosynthetic pathways of PHA and ectoines of the halophilic strain Salinivibrio costicola M318 isolated from fermented shrimp paste.</title>
        <authorList>
            <person name="Doan T.V."/>
            <person name="Tran L.T."/>
            <person name="Trieu T.A."/>
            <person name="Nguyen Q.V."/>
            <person name="Quach T.N."/>
            <person name="Phi T.Q."/>
            <person name="Kumar S."/>
        </authorList>
    </citation>
    <scope>NUCLEOTIDE SEQUENCE [LARGE SCALE GENOMIC DNA]</scope>
    <source>
        <strain evidence="8 9">M318</strain>
        <plasmid evidence="8 9">pM138.2</plasmid>
    </source>
</reference>
<geneLocation type="plasmid" evidence="8 9">
    <name>pM138.2</name>
</geneLocation>
<comment type="similarity">
    <text evidence="3">Belongs to the methyl-accepting chemotaxis (MCP) protein family.</text>
</comment>
<feature type="domain" description="PAS" evidence="6">
    <location>
        <begin position="4"/>
        <end position="74"/>
    </location>
</feature>
<feature type="domain" description="PAS" evidence="6">
    <location>
        <begin position="125"/>
        <end position="177"/>
    </location>
</feature>
<keyword evidence="9" id="KW-1185">Reference proteome</keyword>
<evidence type="ECO:0000256" key="4">
    <source>
        <dbReference type="PROSITE-ProRule" id="PRU00284"/>
    </source>
</evidence>
<dbReference type="InterPro" id="IPR004089">
    <property type="entry name" value="MCPsignal_dom"/>
</dbReference>
<dbReference type="InterPro" id="IPR013767">
    <property type="entry name" value="PAS_fold"/>
</dbReference>
<dbReference type="InterPro" id="IPR000700">
    <property type="entry name" value="PAS-assoc_C"/>
</dbReference>
<dbReference type="SMART" id="SM00086">
    <property type="entry name" value="PAC"/>
    <property type="match status" value="4"/>
</dbReference>
<evidence type="ECO:0000313" key="9">
    <source>
        <dbReference type="Proteomes" id="UP000501408"/>
    </source>
</evidence>
<organism evidence="8 9">
    <name type="scientific">Salinivibrio costicola</name>
    <name type="common">Vibrio costicola</name>
    <dbReference type="NCBI Taxonomy" id="51367"/>
    <lineage>
        <taxon>Bacteria</taxon>
        <taxon>Pseudomonadati</taxon>
        <taxon>Pseudomonadota</taxon>
        <taxon>Gammaproteobacteria</taxon>
        <taxon>Vibrionales</taxon>
        <taxon>Vibrionaceae</taxon>
        <taxon>Salinivibrio</taxon>
    </lineage>
</organism>
<dbReference type="PANTHER" id="PTHR32089:SF112">
    <property type="entry name" value="LYSOZYME-LIKE PROTEIN-RELATED"/>
    <property type="match status" value="1"/>
</dbReference>
<dbReference type="PANTHER" id="PTHR32089">
    <property type="entry name" value="METHYL-ACCEPTING CHEMOTAXIS PROTEIN MCPB"/>
    <property type="match status" value="1"/>
</dbReference>
<keyword evidence="8" id="KW-0614">Plasmid</keyword>
<evidence type="ECO:0000259" key="7">
    <source>
        <dbReference type="PROSITE" id="PS50113"/>
    </source>
</evidence>
<dbReference type="Pfam" id="PF13426">
    <property type="entry name" value="PAS_9"/>
    <property type="match status" value="1"/>
</dbReference>
<dbReference type="InterPro" id="IPR000014">
    <property type="entry name" value="PAS"/>
</dbReference>
<comment type="subcellular location">
    <subcellularLocation>
        <location evidence="1">Membrane</location>
    </subcellularLocation>
</comment>
<evidence type="ECO:0000259" key="5">
    <source>
        <dbReference type="PROSITE" id="PS50111"/>
    </source>
</evidence>
<dbReference type="PROSITE" id="PS50112">
    <property type="entry name" value="PAS"/>
    <property type="match status" value="3"/>
</dbReference>
<feature type="domain" description="PAS" evidence="6">
    <location>
        <begin position="249"/>
        <end position="294"/>
    </location>
</feature>
<proteinExistence type="inferred from homology"/>
<accession>A0ABX6K981</accession>
<dbReference type="InterPro" id="IPR035965">
    <property type="entry name" value="PAS-like_dom_sf"/>
</dbReference>
<dbReference type="Pfam" id="PF00989">
    <property type="entry name" value="PAS"/>
    <property type="match status" value="2"/>
</dbReference>
<dbReference type="PROSITE" id="PS50113">
    <property type="entry name" value="PAC"/>
    <property type="match status" value="4"/>
</dbReference>
<keyword evidence="2 4" id="KW-0807">Transducer</keyword>
<feature type="domain" description="PAC" evidence="7">
    <location>
        <begin position="435"/>
        <end position="489"/>
    </location>
</feature>
<evidence type="ECO:0000256" key="2">
    <source>
        <dbReference type="ARBA" id="ARBA00023224"/>
    </source>
</evidence>
<evidence type="ECO:0000259" key="6">
    <source>
        <dbReference type="PROSITE" id="PS50112"/>
    </source>
</evidence>
<sequence length="580" mass="65501">MFGRSTSHLQALEQAIIAVVTIDHRNNVTFFNKAAETIWGYTAKEVLGQNVAMLIPTELQANHDKFVNRHRDGGEDRIVGSSREVQLKRKDGSLCWVQLSLSKIQVSGKTHYTAFVRDVTEERDGREMMQQTLEQAIDAVVCIDENNCITFYNQAAEQLWGYSKEEVHGQNVKMLVPHAIQANHDDYVNRNRKTGEDKIVGTSREVKIEHKDGSVLWGQLSLSKIRLDDRTLYTAFVKDVTEAVKRREEMRLLSMVANETDNAVVVTNPQGEVVYVNRGFERMSGYSLDEMKGKKPGHVLQGKDTNPETVQNIRDHLARHEPFYDEILNYTKGGQPYWISLSINPIWDDNHHITHYISVQANITQVKQTYLDFTRKLDAIGGALVIMEIQPDGRLDTINPLFEEKLTHIGVNYTDACRHIHNKLVTELNDDLAQQGYSSSLIEFNGRGEELVIDSRICVLKDFAGNIVSYVMFGIDISDRRKTVEKTQESMHSVSESSKEVMKIIDTINNISERTNLLALNAAIEAARAGELGRGFAVVADEVRQLAQSSHQSSKQISELVESTVKSIDELARLLSDIES</sequence>